<keyword evidence="3" id="KW-1185">Reference proteome</keyword>
<feature type="transmembrane region" description="Helical" evidence="1">
    <location>
        <begin position="70"/>
        <end position="90"/>
    </location>
</feature>
<feature type="transmembrane region" description="Helical" evidence="1">
    <location>
        <begin position="96"/>
        <end position="114"/>
    </location>
</feature>
<keyword evidence="1" id="KW-0472">Membrane</keyword>
<gene>
    <name evidence="2" type="ORF">C8E99_1068</name>
</gene>
<protein>
    <submittedName>
        <fullName evidence="2">Uncharacterized protein</fullName>
    </submittedName>
</protein>
<evidence type="ECO:0000313" key="2">
    <source>
        <dbReference type="EMBL" id="REE03261.1"/>
    </source>
</evidence>
<organism evidence="2 3">
    <name type="scientific">Citricoccus muralis</name>
    <dbReference type="NCBI Taxonomy" id="169134"/>
    <lineage>
        <taxon>Bacteria</taxon>
        <taxon>Bacillati</taxon>
        <taxon>Actinomycetota</taxon>
        <taxon>Actinomycetes</taxon>
        <taxon>Micrococcales</taxon>
        <taxon>Micrococcaceae</taxon>
        <taxon>Citricoccus</taxon>
    </lineage>
</organism>
<feature type="transmembrane region" description="Helical" evidence="1">
    <location>
        <begin position="32"/>
        <end position="50"/>
    </location>
</feature>
<proteinExistence type="predicted"/>
<name>A0A3D9LA85_9MICC</name>
<reference evidence="2 3" key="1">
    <citation type="submission" date="2018-07" db="EMBL/GenBank/DDBJ databases">
        <title>Sequencing the genomes of 1000 actinobacteria strains.</title>
        <authorList>
            <person name="Klenk H.-P."/>
        </authorList>
    </citation>
    <scope>NUCLEOTIDE SEQUENCE [LARGE SCALE GENOMIC DNA]</scope>
    <source>
        <strain evidence="2 3">DSM 14442</strain>
    </source>
</reference>
<evidence type="ECO:0000313" key="3">
    <source>
        <dbReference type="Proteomes" id="UP000256727"/>
    </source>
</evidence>
<dbReference type="Proteomes" id="UP000256727">
    <property type="component" value="Unassembled WGS sequence"/>
</dbReference>
<evidence type="ECO:0000256" key="1">
    <source>
        <dbReference type="SAM" id="Phobius"/>
    </source>
</evidence>
<dbReference type="EMBL" id="QREH01000001">
    <property type="protein sequence ID" value="REE03261.1"/>
    <property type="molecule type" value="Genomic_DNA"/>
</dbReference>
<keyword evidence="1" id="KW-0812">Transmembrane</keyword>
<comment type="caution">
    <text evidence="2">The sequence shown here is derived from an EMBL/GenBank/DDBJ whole genome shotgun (WGS) entry which is preliminary data.</text>
</comment>
<sequence>MIRALVVGGLVTAAVLFVFSAGWRQPFVAESAWIALGYGAMSALCAGIYLRVHAARRGSRLATRVFDARIVTAAATPGLLMSVLMILAGAIPVSGFLMLAAGALGGGVASLLLYPRQFDLKDSAGGQ</sequence>
<dbReference type="AlphaFoldDB" id="A0A3D9LA85"/>
<accession>A0A3D9LA85</accession>
<keyword evidence="1" id="KW-1133">Transmembrane helix</keyword>